<organism evidence="3 4">
    <name type="scientific">Botrytis paeoniae</name>
    <dbReference type="NCBI Taxonomy" id="278948"/>
    <lineage>
        <taxon>Eukaryota</taxon>
        <taxon>Fungi</taxon>
        <taxon>Dikarya</taxon>
        <taxon>Ascomycota</taxon>
        <taxon>Pezizomycotina</taxon>
        <taxon>Leotiomycetes</taxon>
        <taxon>Helotiales</taxon>
        <taxon>Sclerotiniaceae</taxon>
        <taxon>Botrytis</taxon>
    </lineage>
</organism>
<accession>A0A4Z1FX87</accession>
<dbReference type="Gene3D" id="3.40.50.1820">
    <property type="entry name" value="alpha/beta hydrolase"/>
    <property type="match status" value="1"/>
</dbReference>
<reference evidence="3 4" key="1">
    <citation type="submission" date="2017-12" db="EMBL/GenBank/DDBJ databases">
        <title>Comparative genomics of Botrytis spp.</title>
        <authorList>
            <person name="Valero-Jimenez C.A."/>
            <person name="Tapia P."/>
            <person name="Veloso J."/>
            <person name="Silva-Moreno E."/>
            <person name="Staats M."/>
            <person name="Valdes J.H."/>
            <person name="Van Kan J.A.L."/>
        </authorList>
    </citation>
    <scope>NUCLEOTIDE SEQUENCE [LARGE SCALE GENOMIC DNA]</scope>
    <source>
        <strain evidence="3 4">Bp0003</strain>
    </source>
</reference>
<dbReference type="GO" id="GO:0016787">
    <property type="term" value="F:hydrolase activity"/>
    <property type="evidence" value="ECO:0007669"/>
    <property type="project" value="UniProtKB-KW"/>
</dbReference>
<dbReference type="PANTHER" id="PTHR48070:SF6">
    <property type="entry name" value="ESTERASE OVCA2"/>
    <property type="match status" value="1"/>
</dbReference>
<dbReference type="InterPro" id="IPR005645">
    <property type="entry name" value="FSH-like_dom"/>
</dbReference>
<dbReference type="AlphaFoldDB" id="A0A4Z1FX87"/>
<gene>
    <name evidence="3" type="ORF">BPAE_0035g00230</name>
</gene>
<evidence type="ECO:0000313" key="3">
    <source>
        <dbReference type="EMBL" id="TGO27880.1"/>
    </source>
</evidence>
<proteinExistence type="predicted"/>
<keyword evidence="4" id="KW-1185">Reference proteome</keyword>
<dbReference type="Proteomes" id="UP000297910">
    <property type="component" value="Unassembled WGS sequence"/>
</dbReference>
<evidence type="ECO:0000313" key="4">
    <source>
        <dbReference type="Proteomes" id="UP000297910"/>
    </source>
</evidence>
<evidence type="ECO:0000259" key="2">
    <source>
        <dbReference type="Pfam" id="PF03959"/>
    </source>
</evidence>
<evidence type="ECO:0000256" key="1">
    <source>
        <dbReference type="ARBA" id="ARBA00022801"/>
    </source>
</evidence>
<keyword evidence="1" id="KW-0378">Hydrolase</keyword>
<feature type="domain" description="Serine hydrolase" evidence="2">
    <location>
        <begin position="57"/>
        <end position="126"/>
    </location>
</feature>
<protein>
    <recommendedName>
        <fullName evidence="2">Serine hydrolase domain-containing protein</fullName>
    </recommendedName>
</protein>
<name>A0A4Z1FX87_9HELO</name>
<sequence>MQAEVKSAPDLHCAFLSTSIYIVHNTTPTLIPQSTKHPSKQFFPAENLPAIQKLLEPETQCYAYYEETEDSFRSALCALQDYVKENGPFDVVLGYSQGATLASSYLVQEHQKHPFHLEDFKCAIFFLLGRASMLKDDGNSVSKKMG</sequence>
<dbReference type="InterPro" id="IPR050593">
    <property type="entry name" value="LovG"/>
</dbReference>
<dbReference type="PANTHER" id="PTHR48070">
    <property type="entry name" value="ESTERASE OVCA2"/>
    <property type="match status" value="1"/>
</dbReference>
<dbReference type="GO" id="GO:0005737">
    <property type="term" value="C:cytoplasm"/>
    <property type="evidence" value="ECO:0007669"/>
    <property type="project" value="TreeGrafter"/>
</dbReference>
<dbReference type="EMBL" id="PQXI01000035">
    <property type="protein sequence ID" value="TGO27880.1"/>
    <property type="molecule type" value="Genomic_DNA"/>
</dbReference>
<dbReference type="Pfam" id="PF03959">
    <property type="entry name" value="FSH1"/>
    <property type="match status" value="1"/>
</dbReference>
<dbReference type="GO" id="GO:0019748">
    <property type="term" value="P:secondary metabolic process"/>
    <property type="evidence" value="ECO:0007669"/>
    <property type="project" value="TreeGrafter"/>
</dbReference>
<dbReference type="GO" id="GO:0005634">
    <property type="term" value="C:nucleus"/>
    <property type="evidence" value="ECO:0007669"/>
    <property type="project" value="TreeGrafter"/>
</dbReference>
<comment type="caution">
    <text evidence="3">The sequence shown here is derived from an EMBL/GenBank/DDBJ whole genome shotgun (WGS) entry which is preliminary data.</text>
</comment>
<dbReference type="InterPro" id="IPR029058">
    <property type="entry name" value="AB_hydrolase_fold"/>
</dbReference>